<dbReference type="GeneID" id="35600178"/>
<feature type="domain" description="Dynamin-type G" evidence="4">
    <location>
        <begin position="35"/>
        <end position="323"/>
    </location>
</feature>
<dbReference type="SUPFAM" id="SSF52540">
    <property type="entry name" value="P-loop containing nucleoside triphosphate hydrolases"/>
    <property type="match status" value="1"/>
</dbReference>
<dbReference type="InterPro" id="IPR001401">
    <property type="entry name" value="Dynamin_GTPase"/>
</dbReference>
<dbReference type="EMBL" id="FJUY01000007">
    <property type="protein sequence ID" value="CZT19164.1"/>
    <property type="molecule type" value="Genomic_DNA"/>
</dbReference>
<proteinExistence type="predicted"/>
<dbReference type="Pfam" id="PF00350">
    <property type="entry name" value="Dynamin_N"/>
    <property type="match status" value="1"/>
</dbReference>
<dbReference type="STRING" id="112498.A0A2D3V970"/>
<dbReference type="InterPro" id="IPR027417">
    <property type="entry name" value="P-loop_NTPase"/>
</dbReference>
<dbReference type="InterPro" id="IPR030381">
    <property type="entry name" value="G_DYNAMIN_dom"/>
</dbReference>
<dbReference type="GO" id="GO:0005874">
    <property type="term" value="C:microtubule"/>
    <property type="evidence" value="ECO:0007669"/>
    <property type="project" value="TreeGrafter"/>
</dbReference>
<dbReference type="PROSITE" id="PS51388">
    <property type="entry name" value="GED"/>
    <property type="match status" value="1"/>
</dbReference>
<keyword evidence="6" id="KW-1185">Reference proteome</keyword>
<dbReference type="InterPro" id="IPR045063">
    <property type="entry name" value="Dynamin_N"/>
</dbReference>
<evidence type="ECO:0000259" key="4">
    <source>
        <dbReference type="PROSITE" id="PS51718"/>
    </source>
</evidence>
<dbReference type="GO" id="GO:0005739">
    <property type="term" value="C:mitochondrion"/>
    <property type="evidence" value="ECO:0007669"/>
    <property type="project" value="TreeGrafter"/>
</dbReference>
<protein>
    <submittedName>
        <fullName evidence="5">Uncharacterized protein</fullName>
    </submittedName>
</protein>
<sequence length="675" mass="75346">MKTSSIPALSLLQSKAQVELLDAIDKLRAHGLSGTLDLPQLIVCGKQSCGKSSVLEAISQVRFPVADTTCTRIPTELVLRKANTSGVEVKLIPAPSRTEEARNIISEFSIHVFSDERNLENIIKPAEEFLRAVDGHPKHHSRFYEDRLQAVVYGPDLPSLTLVDLPGLVQTRECGTENIEIVERVVRSYASEQNSIILAVIAADDDVANQGVLELAKSYDPEGVRTLGIFTKPDKTEAGSPAEAAAISCALNESFRLGLGWHVLKNREGHAHRNDTIKQRNEAEDAFFRTRQWKAIPESARGSSALRKRLGDVIVQAIQRKLPALDEVIQKKIAVCKHNLRELDGALNHEESRRLDLTWISVEVEKIIRMEVQGICNDKFIEDTTNTNAHKWRLRAQLREILYNFADHIHLYGMMFTMTLDCPYQLPSKPASFFEIPVVSAATHRANLVRTSELVGAVRDYLKHNRCCELHGLASSAAVAHLFRVQSSPWKAISIQYVDICWNTARAFVVQALRHVAPPHIAQAILSQLVDAELEGIRSILRAKVEELLRPYNNRRLVASNQKQWEAKVEEFLLLHGSHNISRSDVALQALAIMDSYYKITLPTFTENIATLAIENCLIDGLSNIFTTTTVKSLSSEAVHSLTPESLEAARSRSSNEERLSMLNAMSAIIKRHCV</sequence>
<dbReference type="GO" id="GO:0000266">
    <property type="term" value="P:mitochondrial fission"/>
    <property type="evidence" value="ECO:0007669"/>
    <property type="project" value="TreeGrafter"/>
</dbReference>
<dbReference type="InterPro" id="IPR020850">
    <property type="entry name" value="GED_dom"/>
</dbReference>
<dbReference type="PANTHER" id="PTHR11566:SF149">
    <property type="entry name" value="GTPASE, PUTATIVE (AFU_ORTHOLOGUE AFUA_6G11890)-RELATED"/>
    <property type="match status" value="1"/>
</dbReference>
<evidence type="ECO:0000256" key="1">
    <source>
        <dbReference type="ARBA" id="ARBA00022741"/>
    </source>
</evidence>
<dbReference type="GO" id="GO:0008017">
    <property type="term" value="F:microtubule binding"/>
    <property type="evidence" value="ECO:0007669"/>
    <property type="project" value="TreeGrafter"/>
</dbReference>
<dbReference type="GO" id="GO:0048312">
    <property type="term" value="P:intracellular distribution of mitochondria"/>
    <property type="evidence" value="ECO:0007669"/>
    <property type="project" value="TreeGrafter"/>
</dbReference>
<accession>A0A2D3V970</accession>
<dbReference type="GO" id="GO:0003924">
    <property type="term" value="F:GTPase activity"/>
    <property type="evidence" value="ECO:0007669"/>
    <property type="project" value="InterPro"/>
</dbReference>
<reference evidence="5 6" key="1">
    <citation type="submission" date="2016-03" db="EMBL/GenBank/DDBJ databases">
        <authorList>
            <person name="Ploux O."/>
        </authorList>
    </citation>
    <scope>NUCLEOTIDE SEQUENCE [LARGE SCALE GENOMIC DNA]</scope>
    <source>
        <strain evidence="5 6">URUG2</strain>
    </source>
</reference>
<dbReference type="Proteomes" id="UP000225277">
    <property type="component" value="Unassembled WGS sequence"/>
</dbReference>
<dbReference type="SMART" id="SM00053">
    <property type="entry name" value="DYNc"/>
    <property type="match status" value="1"/>
</dbReference>
<feature type="domain" description="GED" evidence="3">
    <location>
        <begin position="587"/>
        <end position="675"/>
    </location>
</feature>
<evidence type="ECO:0000259" key="3">
    <source>
        <dbReference type="PROSITE" id="PS51388"/>
    </source>
</evidence>
<gene>
    <name evidence="5" type="ORF">RCC_05010</name>
</gene>
<dbReference type="PRINTS" id="PR00195">
    <property type="entry name" value="DYNAMIN"/>
</dbReference>
<dbReference type="Pfam" id="PF01031">
    <property type="entry name" value="Dynamin_M"/>
    <property type="match status" value="1"/>
</dbReference>
<name>A0A2D3V970_9PEZI</name>
<dbReference type="InterPro" id="IPR000375">
    <property type="entry name" value="Dynamin_stalk"/>
</dbReference>
<keyword evidence="1" id="KW-0547">Nucleotide-binding</keyword>
<dbReference type="PANTHER" id="PTHR11566">
    <property type="entry name" value="DYNAMIN"/>
    <property type="match status" value="1"/>
</dbReference>
<dbReference type="RefSeq" id="XP_023626054.1">
    <property type="nucleotide sequence ID" value="XM_023770286.1"/>
</dbReference>
<dbReference type="AlphaFoldDB" id="A0A2D3V970"/>
<dbReference type="GO" id="GO:0016020">
    <property type="term" value="C:membrane"/>
    <property type="evidence" value="ECO:0007669"/>
    <property type="project" value="TreeGrafter"/>
</dbReference>
<evidence type="ECO:0000256" key="2">
    <source>
        <dbReference type="ARBA" id="ARBA00023134"/>
    </source>
</evidence>
<organism evidence="5 6">
    <name type="scientific">Ramularia collo-cygni</name>
    <dbReference type="NCBI Taxonomy" id="112498"/>
    <lineage>
        <taxon>Eukaryota</taxon>
        <taxon>Fungi</taxon>
        <taxon>Dikarya</taxon>
        <taxon>Ascomycota</taxon>
        <taxon>Pezizomycotina</taxon>
        <taxon>Dothideomycetes</taxon>
        <taxon>Dothideomycetidae</taxon>
        <taxon>Mycosphaerellales</taxon>
        <taxon>Mycosphaerellaceae</taxon>
        <taxon>Ramularia</taxon>
    </lineage>
</organism>
<dbReference type="OrthoDB" id="415706at2759"/>
<evidence type="ECO:0000313" key="6">
    <source>
        <dbReference type="Proteomes" id="UP000225277"/>
    </source>
</evidence>
<dbReference type="InterPro" id="IPR022812">
    <property type="entry name" value="Dynamin"/>
</dbReference>
<dbReference type="GO" id="GO:0016559">
    <property type="term" value="P:peroxisome fission"/>
    <property type="evidence" value="ECO:0007669"/>
    <property type="project" value="TreeGrafter"/>
</dbReference>
<keyword evidence="2" id="KW-0342">GTP-binding</keyword>
<dbReference type="Gene3D" id="3.40.50.300">
    <property type="entry name" value="P-loop containing nucleotide triphosphate hydrolases"/>
    <property type="match status" value="1"/>
</dbReference>
<evidence type="ECO:0000313" key="5">
    <source>
        <dbReference type="EMBL" id="CZT19164.1"/>
    </source>
</evidence>
<dbReference type="PROSITE" id="PS51718">
    <property type="entry name" value="G_DYNAMIN_2"/>
    <property type="match status" value="1"/>
</dbReference>
<dbReference type="GO" id="GO:0006897">
    <property type="term" value="P:endocytosis"/>
    <property type="evidence" value="ECO:0007669"/>
    <property type="project" value="TreeGrafter"/>
</dbReference>
<dbReference type="CDD" id="cd08771">
    <property type="entry name" value="DLP_1"/>
    <property type="match status" value="1"/>
</dbReference>
<dbReference type="GO" id="GO:0005525">
    <property type="term" value="F:GTP binding"/>
    <property type="evidence" value="ECO:0007669"/>
    <property type="project" value="InterPro"/>
</dbReference>